<dbReference type="PROSITE" id="PS51186">
    <property type="entry name" value="GNAT"/>
    <property type="match status" value="1"/>
</dbReference>
<dbReference type="GO" id="GO:0008080">
    <property type="term" value="F:N-acetyltransferase activity"/>
    <property type="evidence" value="ECO:0007669"/>
    <property type="project" value="TreeGrafter"/>
</dbReference>
<evidence type="ECO:0000313" key="4">
    <source>
        <dbReference type="EMBL" id="HGT70979.1"/>
    </source>
</evidence>
<name>A0A7C4R533_UNCC3</name>
<evidence type="ECO:0000256" key="2">
    <source>
        <dbReference type="ARBA" id="ARBA00023315"/>
    </source>
</evidence>
<sequence>MVKSEKDIIGYAVGYVLQDKKNIEMHPLKRGYIDELYLKEKYRSQGIGKELLEKFEKHYRKLNCDTIGFNALIANTKAIDFYLKSGFEKRSLFLSKALKKEVKK</sequence>
<evidence type="ECO:0000256" key="1">
    <source>
        <dbReference type="ARBA" id="ARBA00022679"/>
    </source>
</evidence>
<dbReference type="SUPFAM" id="SSF55729">
    <property type="entry name" value="Acyl-CoA N-acyltransferases (Nat)"/>
    <property type="match status" value="1"/>
</dbReference>
<dbReference type="InterPro" id="IPR016181">
    <property type="entry name" value="Acyl_CoA_acyltransferase"/>
</dbReference>
<dbReference type="InterPro" id="IPR051016">
    <property type="entry name" value="Diverse_Substrate_AcTransf"/>
</dbReference>
<dbReference type="AlphaFoldDB" id="A0A7C4R533"/>
<dbReference type="EMBL" id="DSYQ01000007">
    <property type="protein sequence ID" value="HGT70979.1"/>
    <property type="molecule type" value="Genomic_DNA"/>
</dbReference>
<organism evidence="4">
    <name type="scientific">candidate division CPR3 bacterium</name>
    <dbReference type="NCBI Taxonomy" id="2268181"/>
    <lineage>
        <taxon>Bacteria</taxon>
        <taxon>Bacteria division CPR3</taxon>
    </lineage>
</organism>
<dbReference type="PANTHER" id="PTHR10545">
    <property type="entry name" value="DIAMINE N-ACETYLTRANSFERASE"/>
    <property type="match status" value="1"/>
</dbReference>
<protein>
    <submittedName>
        <fullName evidence="4">GNAT family N-acetyltransferase</fullName>
    </submittedName>
</protein>
<keyword evidence="1 4" id="KW-0808">Transferase</keyword>
<keyword evidence="2" id="KW-0012">Acyltransferase</keyword>
<dbReference type="PANTHER" id="PTHR10545:SF29">
    <property type="entry name" value="GH14572P-RELATED"/>
    <property type="match status" value="1"/>
</dbReference>
<dbReference type="Gene3D" id="3.40.630.30">
    <property type="match status" value="1"/>
</dbReference>
<evidence type="ECO:0000259" key="3">
    <source>
        <dbReference type="PROSITE" id="PS51186"/>
    </source>
</evidence>
<reference evidence="4" key="1">
    <citation type="journal article" date="2020" name="mSystems">
        <title>Genome- and Community-Level Interaction Insights into Carbon Utilization and Element Cycling Functions of Hydrothermarchaeota in Hydrothermal Sediment.</title>
        <authorList>
            <person name="Zhou Z."/>
            <person name="Liu Y."/>
            <person name="Xu W."/>
            <person name="Pan J."/>
            <person name="Luo Z.H."/>
            <person name="Li M."/>
        </authorList>
    </citation>
    <scope>NUCLEOTIDE SEQUENCE [LARGE SCALE GENOMIC DNA]</scope>
    <source>
        <strain evidence="4">SpSt-579</strain>
    </source>
</reference>
<accession>A0A7C4R533</accession>
<dbReference type="InterPro" id="IPR000182">
    <property type="entry name" value="GNAT_dom"/>
</dbReference>
<dbReference type="Pfam" id="PF00583">
    <property type="entry name" value="Acetyltransf_1"/>
    <property type="match status" value="1"/>
</dbReference>
<comment type="caution">
    <text evidence="4">The sequence shown here is derived from an EMBL/GenBank/DDBJ whole genome shotgun (WGS) entry which is preliminary data.</text>
</comment>
<feature type="domain" description="N-acetyltransferase" evidence="3">
    <location>
        <begin position="1"/>
        <end position="104"/>
    </location>
</feature>
<gene>
    <name evidence="4" type="ORF">ENT43_01835</name>
</gene>
<dbReference type="CDD" id="cd04301">
    <property type="entry name" value="NAT_SF"/>
    <property type="match status" value="1"/>
</dbReference>
<proteinExistence type="predicted"/>